<dbReference type="GO" id="GO:0002161">
    <property type="term" value="F:aminoacyl-tRNA deacylase activity"/>
    <property type="evidence" value="ECO:0007669"/>
    <property type="project" value="InterPro"/>
</dbReference>
<sequence>MEESLKQWLRQHNIHYILHTHPAVFTVPEAKEHCGHIPGTHCKNLFLKNKKSGQLYLVTIPDEKRLDLNQFRKSIGAPKVRFAEPEDLLKILGITPGAVSPIGLVNDIENKVIFIVDQEIWNAKEICCHPNINTETLQIPGPDFRKLISATGTSIEIENLPYLESENPPKY</sequence>
<dbReference type="PANTHER" id="PTHR31423:SF3">
    <property type="entry name" value="PROLYL-TRNA SYNTHETASE ASSOCIATED DOMAIN-CONTAINING PROTEIN 1-RELATED"/>
    <property type="match status" value="1"/>
</dbReference>
<dbReference type="CDD" id="cd04335">
    <property type="entry name" value="PrdX_deacylase"/>
    <property type="match status" value="1"/>
</dbReference>
<dbReference type="InterPro" id="IPR036754">
    <property type="entry name" value="YbaK/aa-tRNA-synt-asso_dom_sf"/>
</dbReference>
<organism evidence="3">
    <name type="scientific">marine sediment metagenome</name>
    <dbReference type="NCBI Taxonomy" id="412755"/>
    <lineage>
        <taxon>unclassified sequences</taxon>
        <taxon>metagenomes</taxon>
        <taxon>ecological metagenomes</taxon>
    </lineage>
</organism>
<evidence type="ECO:0000313" key="3">
    <source>
        <dbReference type="EMBL" id="KKM14972.1"/>
    </source>
</evidence>
<feature type="domain" description="YbaK/aminoacyl-tRNA synthetase-associated" evidence="2">
    <location>
        <begin position="21"/>
        <end position="147"/>
    </location>
</feature>
<proteinExistence type="inferred from homology"/>
<dbReference type="InterPro" id="IPR007214">
    <property type="entry name" value="YbaK/aa-tRNA-synth-assoc-dom"/>
</dbReference>
<dbReference type="EMBL" id="LAZR01015020">
    <property type="protein sequence ID" value="KKM14972.1"/>
    <property type="molecule type" value="Genomic_DNA"/>
</dbReference>
<dbReference type="Gene3D" id="3.90.960.10">
    <property type="entry name" value="YbaK/aminoacyl-tRNA synthetase-associated domain"/>
    <property type="match status" value="1"/>
</dbReference>
<comment type="caution">
    <text evidence="3">The sequence shown here is derived from an EMBL/GenBank/DDBJ whole genome shotgun (WGS) entry which is preliminary data.</text>
</comment>
<dbReference type="Pfam" id="PF04073">
    <property type="entry name" value="tRNA_edit"/>
    <property type="match status" value="1"/>
</dbReference>
<dbReference type="AlphaFoldDB" id="A0A0F9HIL5"/>
<protein>
    <recommendedName>
        <fullName evidence="2">YbaK/aminoacyl-tRNA synthetase-associated domain-containing protein</fullName>
    </recommendedName>
</protein>
<dbReference type="SUPFAM" id="SSF55826">
    <property type="entry name" value="YbaK/ProRS associated domain"/>
    <property type="match status" value="1"/>
</dbReference>
<gene>
    <name evidence="3" type="ORF">LCGC14_1700740</name>
</gene>
<comment type="similarity">
    <text evidence="1">Belongs to the PRORSD1 family.</text>
</comment>
<evidence type="ECO:0000256" key="1">
    <source>
        <dbReference type="ARBA" id="ARBA00010201"/>
    </source>
</evidence>
<accession>A0A0F9HIL5</accession>
<dbReference type="PANTHER" id="PTHR31423">
    <property type="entry name" value="YBAK DOMAIN-CONTAINING PROTEIN"/>
    <property type="match status" value="1"/>
</dbReference>
<name>A0A0F9HIL5_9ZZZZ</name>
<dbReference type="InterPro" id="IPR040285">
    <property type="entry name" value="ProX/PRXD1"/>
</dbReference>
<reference evidence="3" key="1">
    <citation type="journal article" date="2015" name="Nature">
        <title>Complex archaea that bridge the gap between prokaryotes and eukaryotes.</title>
        <authorList>
            <person name="Spang A."/>
            <person name="Saw J.H."/>
            <person name="Jorgensen S.L."/>
            <person name="Zaremba-Niedzwiedzka K."/>
            <person name="Martijn J."/>
            <person name="Lind A.E."/>
            <person name="van Eijk R."/>
            <person name="Schleper C."/>
            <person name="Guy L."/>
            <person name="Ettema T.J."/>
        </authorList>
    </citation>
    <scope>NUCLEOTIDE SEQUENCE</scope>
</reference>
<evidence type="ECO:0000259" key="2">
    <source>
        <dbReference type="Pfam" id="PF04073"/>
    </source>
</evidence>